<dbReference type="GO" id="GO:0000278">
    <property type="term" value="P:mitotic cell cycle"/>
    <property type="evidence" value="ECO:0007669"/>
    <property type="project" value="TreeGrafter"/>
</dbReference>
<dbReference type="InterPro" id="IPR000719">
    <property type="entry name" value="Prot_kinase_dom"/>
</dbReference>
<keyword evidence="8" id="KW-0547">Nucleotide-binding</keyword>
<dbReference type="PROSITE" id="PS50011">
    <property type="entry name" value="PROTEIN_KINASE_DOM"/>
    <property type="match status" value="1"/>
</dbReference>
<evidence type="ECO:0000256" key="9">
    <source>
        <dbReference type="ARBA" id="ARBA00022777"/>
    </source>
</evidence>
<dbReference type="FunFam" id="3.30.200.20:FF:000605">
    <property type="entry name" value="Serine/threonine-protein kinase haspin-like protein"/>
    <property type="match status" value="1"/>
</dbReference>
<keyword evidence="16" id="KW-1185">Reference proteome</keyword>
<dbReference type="EMBL" id="SWLB01000019">
    <property type="protein sequence ID" value="KAF3326103.1"/>
    <property type="molecule type" value="Genomic_DNA"/>
</dbReference>
<dbReference type="Gene3D" id="3.30.200.20">
    <property type="entry name" value="Phosphorylase Kinase, domain 1"/>
    <property type="match status" value="1"/>
</dbReference>
<dbReference type="SUPFAM" id="SSF56112">
    <property type="entry name" value="Protein kinase-like (PK-like)"/>
    <property type="match status" value="1"/>
</dbReference>
<dbReference type="PANTHER" id="PTHR24419:SF18">
    <property type="entry name" value="SERINE_THREONINE-PROTEIN KINASE HASPIN"/>
    <property type="match status" value="1"/>
</dbReference>
<comment type="caution">
    <text evidence="15">The sequence shown here is derived from an EMBL/GenBank/DDBJ whole genome shotgun (WGS) entry which is preliminary data.</text>
</comment>
<evidence type="ECO:0000256" key="11">
    <source>
        <dbReference type="ARBA" id="ARBA00047899"/>
    </source>
</evidence>
<evidence type="ECO:0000259" key="14">
    <source>
        <dbReference type="PROSITE" id="PS50011"/>
    </source>
</evidence>
<feature type="region of interest" description="Disordered" evidence="13">
    <location>
        <begin position="90"/>
        <end position="114"/>
    </location>
</feature>
<evidence type="ECO:0000256" key="12">
    <source>
        <dbReference type="ARBA" id="ARBA00048679"/>
    </source>
</evidence>
<dbReference type="Pfam" id="PF12330">
    <property type="entry name" value="Haspin_kinase"/>
    <property type="match status" value="1"/>
</dbReference>
<dbReference type="GO" id="GO:0072354">
    <property type="term" value="F:histone H3T3 kinase activity"/>
    <property type="evidence" value="ECO:0007669"/>
    <property type="project" value="TreeGrafter"/>
</dbReference>
<dbReference type="FunFam" id="1.10.510.10:FF:000401">
    <property type="entry name" value="serine/threonine-protein kinase haspin"/>
    <property type="match status" value="1"/>
</dbReference>
<evidence type="ECO:0000256" key="4">
    <source>
        <dbReference type="ARBA" id="ARBA00022454"/>
    </source>
</evidence>
<dbReference type="Proteomes" id="UP000623129">
    <property type="component" value="Unassembled WGS sequence"/>
</dbReference>
<dbReference type="SMART" id="SM01331">
    <property type="entry name" value="DUF3635"/>
    <property type="match status" value="1"/>
</dbReference>
<evidence type="ECO:0000256" key="2">
    <source>
        <dbReference type="ARBA" id="ARBA00004496"/>
    </source>
</evidence>
<evidence type="ECO:0000256" key="1">
    <source>
        <dbReference type="ARBA" id="ARBA00004286"/>
    </source>
</evidence>
<dbReference type="InterPro" id="IPR011009">
    <property type="entry name" value="Kinase-like_dom_sf"/>
</dbReference>
<keyword evidence="6" id="KW-0723">Serine/threonine-protein kinase</keyword>
<sequence>MYKKQDPSLSDLRKEKEYFEEVDAFELLEETPSPRKCTTWVMGEEQQAVPHNLTAILTRWGLSEVTETSLDKPVEKSLLPFFNKLAIEERDEEGEGEEEVAGTETVEPHVGQHGLPVGEDECVSAFTELLMVCKQTAPVSLREVLSAYCDPGSIKKLGEGTYGEAFRVGPTVCKIVPIDGEILVNNEVQKKSKEVLEEALLSLTLNNLRKEGENSCTGFIETIDFRVCRGAYDAELIRAWEDWDAKNGSENDHPKIFSDNQCYVVFVLSDGGTDLESFVLLDYKEVQSLLLQVTASLAVAETACEFEHRDLHWGNILLSRDKTEDISFTLGGERKNATTFGLRVSIIDFTLSRINTGDAILFLDLSADPELFKGEKGNKQCETYRAMKKVTKDCWGGSFPKTNVLWLIYLVDILLLKKPFKRTRDDERDLRSLKKQMSLYQSARECLMDSFFSGLLVAA</sequence>
<evidence type="ECO:0000256" key="5">
    <source>
        <dbReference type="ARBA" id="ARBA00022490"/>
    </source>
</evidence>
<evidence type="ECO:0000256" key="7">
    <source>
        <dbReference type="ARBA" id="ARBA00022679"/>
    </source>
</evidence>
<evidence type="ECO:0000313" key="16">
    <source>
        <dbReference type="Proteomes" id="UP000623129"/>
    </source>
</evidence>
<dbReference type="GO" id="GO:0005694">
    <property type="term" value="C:chromosome"/>
    <property type="evidence" value="ECO:0007669"/>
    <property type="project" value="UniProtKB-SubCell"/>
</dbReference>
<dbReference type="InterPro" id="IPR024604">
    <property type="entry name" value="GSG2_C"/>
</dbReference>
<dbReference type="AlphaFoldDB" id="A0A833QND3"/>
<evidence type="ECO:0000256" key="6">
    <source>
        <dbReference type="ARBA" id="ARBA00022527"/>
    </source>
</evidence>
<dbReference type="GO" id="GO:0005737">
    <property type="term" value="C:cytoplasm"/>
    <property type="evidence" value="ECO:0007669"/>
    <property type="project" value="UniProtKB-SubCell"/>
</dbReference>
<name>A0A833QND3_9POAL</name>
<protein>
    <recommendedName>
        <fullName evidence="3">non-specific serine/threonine protein kinase</fullName>
        <ecNumber evidence="3">2.7.11.1</ecNumber>
    </recommendedName>
</protein>
<evidence type="ECO:0000256" key="8">
    <source>
        <dbReference type="ARBA" id="ARBA00022741"/>
    </source>
</evidence>
<evidence type="ECO:0000256" key="10">
    <source>
        <dbReference type="ARBA" id="ARBA00022840"/>
    </source>
</evidence>
<comment type="catalytic activity">
    <reaction evidence="12">
        <text>L-seryl-[protein] + ATP = O-phospho-L-seryl-[protein] + ADP + H(+)</text>
        <dbReference type="Rhea" id="RHEA:17989"/>
        <dbReference type="Rhea" id="RHEA-COMP:9863"/>
        <dbReference type="Rhea" id="RHEA-COMP:11604"/>
        <dbReference type="ChEBI" id="CHEBI:15378"/>
        <dbReference type="ChEBI" id="CHEBI:29999"/>
        <dbReference type="ChEBI" id="CHEBI:30616"/>
        <dbReference type="ChEBI" id="CHEBI:83421"/>
        <dbReference type="ChEBI" id="CHEBI:456216"/>
        <dbReference type="EC" id="2.7.11.1"/>
    </reaction>
</comment>
<dbReference type="GO" id="GO:0035556">
    <property type="term" value="P:intracellular signal transduction"/>
    <property type="evidence" value="ECO:0007669"/>
    <property type="project" value="TreeGrafter"/>
</dbReference>
<evidence type="ECO:0000256" key="13">
    <source>
        <dbReference type="SAM" id="MobiDB-lite"/>
    </source>
</evidence>
<dbReference type="OrthoDB" id="21018at2759"/>
<reference evidence="15" key="1">
    <citation type="submission" date="2020-01" db="EMBL/GenBank/DDBJ databases">
        <title>Genome sequence of Kobresia littledalei, the first chromosome-level genome in the family Cyperaceae.</title>
        <authorList>
            <person name="Qu G."/>
        </authorList>
    </citation>
    <scope>NUCLEOTIDE SEQUENCE</scope>
    <source>
        <strain evidence="15">C.B.Clarke</strain>
        <tissue evidence="15">Leaf</tissue>
    </source>
</reference>
<organism evidence="15 16">
    <name type="scientific">Carex littledalei</name>
    <dbReference type="NCBI Taxonomy" id="544730"/>
    <lineage>
        <taxon>Eukaryota</taxon>
        <taxon>Viridiplantae</taxon>
        <taxon>Streptophyta</taxon>
        <taxon>Embryophyta</taxon>
        <taxon>Tracheophyta</taxon>
        <taxon>Spermatophyta</taxon>
        <taxon>Magnoliopsida</taxon>
        <taxon>Liliopsida</taxon>
        <taxon>Poales</taxon>
        <taxon>Cyperaceae</taxon>
        <taxon>Cyperoideae</taxon>
        <taxon>Cariceae</taxon>
        <taxon>Carex</taxon>
        <taxon>Carex subgen. Euthyceras</taxon>
    </lineage>
</organism>
<keyword evidence="7" id="KW-0808">Transferase</keyword>
<feature type="domain" description="Protein kinase" evidence="14">
    <location>
        <begin position="151"/>
        <end position="459"/>
    </location>
</feature>
<accession>A0A833QND3</accession>
<keyword evidence="9 15" id="KW-0418">Kinase</keyword>
<evidence type="ECO:0000313" key="15">
    <source>
        <dbReference type="EMBL" id="KAF3326103.1"/>
    </source>
</evidence>
<dbReference type="EC" id="2.7.11.1" evidence="3"/>
<evidence type="ECO:0000256" key="3">
    <source>
        <dbReference type="ARBA" id="ARBA00012513"/>
    </source>
</evidence>
<dbReference type="PANTHER" id="PTHR24419">
    <property type="entry name" value="INTERLEUKIN-1 RECEPTOR-ASSOCIATED KINASE"/>
    <property type="match status" value="1"/>
</dbReference>
<keyword evidence="10" id="KW-0067">ATP-binding</keyword>
<proteinExistence type="predicted"/>
<dbReference type="Gene3D" id="1.10.510.10">
    <property type="entry name" value="Transferase(Phosphotransferase) domain 1"/>
    <property type="match status" value="1"/>
</dbReference>
<comment type="catalytic activity">
    <reaction evidence="11">
        <text>L-threonyl-[protein] + ATP = O-phospho-L-threonyl-[protein] + ADP + H(+)</text>
        <dbReference type="Rhea" id="RHEA:46608"/>
        <dbReference type="Rhea" id="RHEA-COMP:11060"/>
        <dbReference type="Rhea" id="RHEA-COMP:11605"/>
        <dbReference type="ChEBI" id="CHEBI:15378"/>
        <dbReference type="ChEBI" id="CHEBI:30013"/>
        <dbReference type="ChEBI" id="CHEBI:30616"/>
        <dbReference type="ChEBI" id="CHEBI:61977"/>
        <dbReference type="ChEBI" id="CHEBI:456216"/>
        <dbReference type="EC" id="2.7.11.1"/>
    </reaction>
</comment>
<comment type="subcellular location">
    <subcellularLocation>
        <location evidence="1">Chromosome</location>
    </subcellularLocation>
    <subcellularLocation>
        <location evidence="2">Cytoplasm</location>
    </subcellularLocation>
</comment>
<keyword evidence="5" id="KW-0963">Cytoplasm</keyword>
<gene>
    <name evidence="15" type="ORF">FCM35_KLT09183</name>
</gene>
<feature type="compositionally biased region" description="Acidic residues" evidence="13">
    <location>
        <begin position="90"/>
        <end position="101"/>
    </location>
</feature>
<keyword evidence="4" id="KW-0158">Chromosome</keyword>
<dbReference type="GO" id="GO:0005634">
    <property type="term" value="C:nucleus"/>
    <property type="evidence" value="ECO:0007669"/>
    <property type="project" value="TreeGrafter"/>
</dbReference>
<dbReference type="GO" id="GO:0005524">
    <property type="term" value="F:ATP binding"/>
    <property type="evidence" value="ECO:0007669"/>
    <property type="project" value="UniProtKB-KW"/>
</dbReference>